<gene>
    <name evidence="1" type="ORF">SAMN05421812_11613</name>
</gene>
<name>A0A239PAH1_9ACTN</name>
<protein>
    <submittedName>
        <fullName evidence="1">Uncharacterized protein</fullName>
    </submittedName>
</protein>
<reference evidence="1 2" key="1">
    <citation type="submission" date="2017-06" db="EMBL/GenBank/DDBJ databases">
        <authorList>
            <person name="Kim H.J."/>
            <person name="Triplett B.A."/>
        </authorList>
    </citation>
    <scope>NUCLEOTIDE SEQUENCE [LARGE SCALE GENOMIC DNA]</scope>
    <source>
        <strain evidence="1 2">CGMCC 4.5593</strain>
    </source>
</reference>
<dbReference type="AlphaFoldDB" id="A0A239PAH1"/>
<keyword evidence="2" id="KW-1185">Reference proteome</keyword>
<dbReference type="Proteomes" id="UP000198362">
    <property type="component" value="Unassembled WGS sequence"/>
</dbReference>
<evidence type="ECO:0000313" key="1">
    <source>
        <dbReference type="EMBL" id="SNT63883.1"/>
    </source>
</evidence>
<proteinExistence type="predicted"/>
<organism evidence="1 2">
    <name type="scientific">Asanoa hainanensis</name>
    <dbReference type="NCBI Taxonomy" id="560556"/>
    <lineage>
        <taxon>Bacteria</taxon>
        <taxon>Bacillati</taxon>
        <taxon>Actinomycetota</taxon>
        <taxon>Actinomycetes</taxon>
        <taxon>Micromonosporales</taxon>
        <taxon>Micromonosporaceae</taxon>
        <taxon>Asanoa</taxon>
    </lineage>
</organism>
<evidence type="ECO:0000313" key="2">
    <source>
        <dbReference type="Proteomes" id="UP000198362"/>
    </source>
</evidence>
<sequence>MWIEDPDFGEHFPDDAQISDYDKLLTFFQTLADRGEPCYGRAVNDLDDGIWEFKLGAKRLSFFDTPGDGTYYPKLRPRTADEASGGDYYWFPNFDEYVRLGHAFPKTGRQTTDRDLELTLVVREEDLEHDKR</sequence>
<dbReference type="EMBL" id="FZPH01000016">
    <property type="protein sequence ID" value="SNT63883.1"/>
    <property type="molecule type" value="Genomic_DNA"/>
</dbReference>
<accession>A0A239PAH1</accession>